<dbReference type="EMBL" id="CACRUT010000016">
    <property type="protein sequence ID" value="VYU40826.1"/>
    <property type="molecule type" value="Genomic_DNA"/>
</dbReference>
<keyword evidence="2 8" id="KW-0326">Glycosidase</keyword>
<feature type="domain" description="DUF5110" evidence="6">
    <location>
        <begin position="725"/>
        <end position="792"/>
    </location>
</feature>
<dbReference type="InterPro" id="IPR013780">
    <property type="entry name" value="Glyco_hydro_b"/>
</dbReference>
<dbReference type="Pfam" id="PF13802">
    <property type="entry name" value="Gal_mutarotas_2"/>
    <property type="match status" value="1"/>
</dbReference>
<dbReference type="AlphaFoldDB" id="A0A6N3EGK9"/>
<dbReference type="InterPro" id="IPR000322">
    <property type="entry name" value="Glyco_hydro_31_TIM"/>
</dbReference>
<dbReference type="GO" id="GO:0061634">
    <property type="term" value="F:alpha-D-xyloside xylohydrolase"/>
    <property type="evidence" value="ECO:0007669"/>
    <property type="project" value="UniProtKB-EC"/>
</dbReference>
<dbReference type="GO" id="GO:0005975">
    <property type="term" value="P:carbohydrate metabolic process"/>
    <property type="evidence" value="ECO:0007669"/>
    <property type="project" value="InterPro"/>
</dbReference>
<dbReference type="Pfam" id="PF17137">
    <property type="entry name" value="DUF5110"/>
    <property type="match status" value="1"/>
</dbReference>
<dbReference type="SUPFAM" id="SSF74650">
    <property type="entry name" value="Galactose mutarotase-like"/>
    <property type="match status" value="1"/>
</dbReference>
<feature type="domain" description="Glycoside hydrolase family 31 N-terminal" evidence="5">
    <location>
        <begin position="35"/>
        <end position="193"/>
    </location>
</feature>
<evidence type="ECO:0000313" key="8">
    <source>
        <dbReference type="EMBL" id="VYU40826.1"/>
    </source>
</evidence>
<organism evidence="8">
    <name type="scientific">Paraprevotella clara</name>
    <dbReference type="NCBI Taxonomy" id="454154"/>
    <lineage>
        <taxon>Bacteria</taxon>
        <taxon>Pseudomonadati</taxon>
        <taxon>Bacteroidota</taxon>
        <taxon>Bacteroidia</taxon>
        <taxon>Bacteroidales</taxon>
        <taxon>Prevotellaceae</taxon>
        <taxon>Paraprevotella</taxon>
    </lineage>
</organism>
<reference evidence="8" key="1">
    <citation type="submission" date="2019-11" db="EMBL/GenBank/DDBJ databases">
        <authorList>
            <person name="Feng L."/>
        </authorList>
    </citation>
    <scope>NUCLEOTIDE SEQUENCE</scope>
    <source>
        <strain evidence="8">PclaraLFYP37</strain>
    </source>
</reference>
<keyword evidence="2 8" id="KW-0378">Hydrolase</keyword>
<dbReference type="Gene3D" id="3.20.20.80">
    <property type="entry name" value="Glycosidases"/>
    <property type="match status" value="1"/>
</dbReference>
<evidence type="ECO:0000259" key="4">
    <source>
        <dbReference type="Pfam" id="PF01055"/>
    </source>
</evidence>
<dbReference type="Gene3D" id="2.60.40.1180">
    <property type="entry name" value="Golgi alpha-mannosidase II"/>
    <property type="match status" value="2"/>
</dbReference>
<dbReference type="PANTHER" id="PTHR43863">
    <property type="entry name" value="HYDROLASE, PUTATIVE (AFU_ORTHOLOGUE AFUA_1G03140)-RELATED"/>
    <property type="match status" value="1"/>
</dbReference>
<feature type="chain" id="PRO_5027057048" evidence="3">
    <location>
        <begin position="20"/>
        <end position="810"/>
    </location>
</feature>
<sequence>MKKLFSLVVAVAAMLNVSAKTETKIEVKAGGYTCTATFLSPTIVRVTKTPDGKAIEGKSMVVTMQPQENVKVSRKEDGANLVLKSADLSVALEKATGRVTFSSEGETLLREKSFTLEERITGADKGSYIAGQVFTLDADEAIYGLGILQDGKMNRRGTHRYMIQGNTEDYQNVIQSVKGWALYWDNYSPTNFDDDENGMSFRSEVADGVDYYFMYGQTVDGCISEMRELSGQVPMFPLWTYGFWQSKERYKSLAELTGVVHKYREQGIPLDGIVQDWQYWGSHYLWNAMEFLGDGFQNAQAAIDDIHNHNAHLMITIWSSFGPQTKGYREMAAGNHLFDFSTWPQSGIESQWPPRMDYPSGVRCYDPFSAEARDIYWNNLKRLYDMGLDGWWMDSTEPDNFDFKDSDFDHPVDGGKATMRRLRNAYPLACVGGVYEHQRAVSDEKRVFIMTRSGYAGQQRYGSNVWSGDVGSSWEIFRAQIPAGLNFTLTGNPNYNTDIGGFFAGAYNKGWNDGSAVHNPLYRELYTRWMQYGMFCPVFRSHGTEVPREVYLYGKPGEPIYDAMVSTIRLRYRLLPYIYSTAWQVTSNAQSYMRPLVADFREDKRTWDMGYEFMFGKSILAAPVVHAQYTPEKSVSVDAMSGWDKKENKDNFDVANVDFSQPRSTTKYLPAGTRWYDFWTGKQYDGGQEVELKTTIDDIPMFVREGSIVPLGEEMQHTGEKKWDNLEIRVYPGADAAFTLYEDEGDNYNYEKGIYSTIDFKWNDRARRLTVETRKGEYPGMLTERRFTVKLPDGQEKTVAYEGKKVSVKF</sequence>
<dbReference type="InterPro" id="IPR048395">
    <property type="entry name" value="Glyco_hydro_31_C"/>
</dbReference>
<dbReference type="InterPro" id="IPR017853">
    <property type="entry name" value="GH"/>
</dbReference>
<accession>A0A6N3EGK9</accession>
<dbReference type="RefSeq" id="WP_412442953.1">
    <property type="nucleotide sequence ID" value="NZ_CACRUT010000016.1"/>
</dbReference>
<dbReference type="SUPFAM" id="SSF51445">
    <property type="entry name" value="(Trans)glycosidases"/>
    <property type="match status" value="1"/>
</dbReference>
<proteinExistence type="inferred from homology"/>
<comment type="similarity">
    <text evidence="1 2">Belongs to the glycosyl hydrolase 31 family.</text>
</comment>
<dbReference type="GO" id="GO:0030246">
    <property type="term" value="F:carbohydrate binding"/>
    <property type="evidence" value="ECO:0007669"/>
    <property type="project" value="InterPro"/>
</dbReference>
<dbReference type="PANTHER" id="PTHR43863:SF2">
    <property type="entry name" value="MALTASE-GLUCOAMYLASE"/>
    <property type="match status" value="1"/>
</dbReference>
<dbReference type="CDD" id="cd06591">
    <property type="entry name" value="GH31_xylosidase_XylS"/>
    <property type="match status" value="1"/>
</dbReference>
<dbReference type="Gene3D" id="2.60.40.1760">
    <property type="entry name" value="glycosyl hydrolase (family 31)"/>
    <property type="match status" value="1"/>
</dbReference>
<dbReference type="InterPro" id="IPR051816">
    <property type="entry name" value="Glycosyl_Hydrolase_31"/>
</dbReference>
<evidence type="ECO:0000259" key="5">
    <source>
        <dbReference type="Pfam" id="PF13802"/>
    </source>
</evidence>
<dbReference type="InterPro" id="IPR011013">
    <property type="entry name" value="Gal_mutarotase_sf_dom"/>
</dbReference>
<feature type="domain" description="Glycosyl hydrolase family 31 C-terminal" evidence="7">
    <location>
        <begin position="662"/>
        <end position="709"/>
    </location>
</feature>
<dbReference type="CDD" id="cd14752">
    <property type="entry name" value="GH31_N"/>
    <property type="match status" value="1"/>
</dbReference>
<gene>
    <name evidence="8" type="primary">yicI_3</name>
    <name evidence="8" type="ORF">PCLFYP37_02785</name>
</gene>
<feature type="signal peptide" evidence="3">
    <location>
        <begin position="1"/>
        <end position="19"/>
    </location>
</feature>
<name>A0A6N3EGK9_9BACT</name>
<dbReference type="InterPro" id="IPR033403">
    <property type="entry name" value="DUF5110"/>
</dbReference>
<evidence type="ECO:0000259" key="7">
    <source>
        <dbReference type="Pfam" id="PF21365"/>
    </source>
</evidence>
<keyword evidence="3" id="KW-0732">Signal</keyword>
<dbReference type="EC" id="3.2.1.177" evidence="8"/>
<dbReference type="Pfam" id="PF01055">
    <property type="entry name" value="Glyco_hydro_31_2nd"/>
    <property type="match status" value="1"/>
</dbReference>
<feature type="domain" description="Glycoside hydrolase family 31 TIM barrel" evidence="4">
    <location>
        <begin position="234"/>
        <end position="580"/>
    </location>
</feature>
<dbReference type="InterPro" id="IPR025887">
    <property type="entry name" value="Glyco_hydro_31_N_dom"/>
</dbReference>
<dbReference type="Pfam" id="PF21365">
    <property type="entry name" value="Glyco_hydro_31_3rd"/>
    <property type="match status" value="2"/>
</dbReference>
<feature type="domain" description="Glycosyl hydrolase family 31 C-terminal" evidence="7">
    <location>
        <begin position="591"/>
        <end position="635"/>
    </location>
</feature>
<evidence type="ECO:0000256" key="1">
    <source>
        <dbReference type="ARBA" id="ARBA00007806"/>
    </source>
</evidence>
<evidence type="ECO:0000256" key="3">
    <source>
        <dbReference type="SAM" id="SignalP"/>
    </source>
</evidence>
<evidence type="ECO:0000259" key="6">
    <source>
        <dbReference type="Pfam" id="PF17137"/>
    </source>
</evidence>
<dbReference type="SUPFAM" id="SSF51011">
    <property type="entry name" value="Glycosyl hydrolase domain"/>
    <property type="match status" value="1"/>
</dbReference>
<protein>
    <submittedName>
        <fullName evidence="8">Alpha-xylosidase</fullName>
        <ecNumber evidence="8">3.2.1.177</ecNumber>
    </submittedName>
</protein>
<evidence type="ECO:0000256" key="2">
    <source>
        <dbReference type="RuleBase" id="RU361185"/>
    </source>
</evidence>